<dbReference type="AlphaFoldDB" id="A0A2S6BXN1"/>
<accession>A0A2S6BXN1</accession>
<proteinExistence type="predicted"/>
<comment type="caution">
    <text evidence="1">The sequence shown here is derived from an EMBL/GenBank/DDBJ whole genome shotgun (WGS) entry which is preliminary data.</text>
</comment>
<protein>
    <submittedName>
        <fullName evidence="1">Uncharacterized protein</fullName>
    </submittedName>
</protein>
<reference evidence="2" key="1">
    <citation type="journal article" date="2017" name="bioRxiv">
        <title>Conservation of a gene cluster reveals novel cercosporin biosynthetic mechanisms and extends production to the genus Colletotrichum.</title>
        <authorList>
            <person name="de Jonge R."/>
            <person name="Ebert M.K."/>
            <person name="Huitt-Roehl C.R."/>
            <person name="Pal P."/>
            <person name="Suttle J.C."/>
            <person name="Spanner R.E."/>
            <person name="Neubauer J.D."/>
            <person name="Jurick W.M.II."/>
            <person name="Stott K.A."/>
            <person name="Secor G.A."/>
            <person name="Thomma B.P.H.J."/>
            <person name="Van de Peer Y."/>
            <person name="Townsend C.A."/>
            <person name="Bolton M.D."/>
        </authorList>
    </citation>
    <scope>NUCLEOTIDE SEQUENCE [LARGE SCALE GENOMIC DNA]</scope>
    <source>
        <strain evidence="2">CBS538.71</strain>
    </source>
</reference>
<dbReference type="OrthoDB" id="5372935at2759"/>
<keyword evidence="2" id="KW-1185">Reference proteome</keyword>
<dbReference type="Proteomes" id="UP000237631">
    <property type="component" value="Unassembled WGS sequence"/>
</dbReference>
<sequence>MVQVLWTDRFSLLRQWDCQKSFWKLSCNAHLTKSELWASPRDAGRPVKSSTPKEELLQKQIRGQRGLLNYDQCSVAELRAFCVARGLVSSQEAKRLRVSNLILKLNEADDGETFNHFLDLPAELRVYIYELYLRDFDTDTKPLDAPYPIPLAEVCTVVRREFLPLYCGFCTFQFDVDHASSIYRPKRNYTRSGRASIWQFIVEGPSWQVAVLRKFSMSAQIEYLWDRTRDHRGNSYVYAKLDLGTDDRPAKLQIHDEDSWEQAEGEFDVIMPLVHNILRTTDTRAGGKKLLRSDAEAIFDIFDEPPEILKRPLRLWDFDDSD</sequence>
<organism evidence="1 2">
    <name type="scientific">Cercospora berteroae</name>
    <dbReference type="NCBI Taxonomy" id="357750"/>
    <lineage>
        <taxon>Eukaryota</taxon>
        <taxon>Fungi</taxon>
        <taxon>Dikarya</taxon>
        <taxon>Ascomycota</taxon>
        <taxon>Pezizomycotina</taxon>
        <taxon>Dothideomycetes</taxon>
        <taxon>Dothideomycetidae</taxon>
        <taxon>Mycosphaerellales</taxon>
        <taxon>Mycosphaerellaceae</taxon>
        <taxon>Cercospora</taxon>
    </lineage>
</organism>
<name>A0A2S6BXN1_9PEZI</name>
<gene>
    <name evidence="1" type="ORF">CBER1_10514</name>
</gene>
<dbReference type="EMBL" id="PNEN01001711">
    <property type="protein sequence ID" value="PPJ52245.1"/>
    <property type="molecule type" value="Genomic_DNA"/>
</dbReference>
<evidence type="ECO:0000313" key="1">
    <source>
        <dbReference type="EMBL" id="PPJ52245.1"/>
    </source>
</evidence>
<evidence type="ECO:0000313" key="2">
    <source>
        <dbReference type="Proteomes" id="UP000237631"/>
    </source>
</evidence>